<evidence type="ECO:0000313" key="5">
    <source>
        <dbReference type="EMBL" id="SLM19382.1"/>
    </source>
</evidence>
<evidence type="ECO:0000259" key="4">
    <source>
        <dbReference type="Pfam" id="PF00294"/>
    </source>
</evidence>
<dbReference type="GO" id="GO:0046872">
    <property type="term" value="F:metal ion binding"/>
    <property type="evidence" value="ECO:0007669"/>
    <property type="project" value="UniProtKB-KW"/>
</dbReference>
<dbReference type="GO" id="GO:0016798">
    <property type="term" value="F:hydrolase activity, acting on glycosyl bonds"/>
    <property type="evidence" value="ECO:0007669"/>
    <property type="project" value="TreeGrafter"/>
</dbReference>
<dbReference type="InterPro" id="IPR011611">
    <property type="entry name" value="PfkB_dom"/>
</dbReference>
<dbReference type="Pfam" id="PF00294">
    <property type="entry name" value="PfkB"/>
    <property type="match status" value="1"/>
</dbReference>
<dbReference type="PANTHER" id="PTHR42909">
    <property type="entry name" value="ZGC:136858"/>
    <property type="match status" value="1"/>
</dbReference>
<dbReference type="GO" id="GO:0004730">
    <property type="term" value="F:pseudouridylate synthase activity"/>
    <property type="evidence" value="ECO:0007669"/>
    <property type="project" value="TreeGrafter"/>
</dbReference>
<keyword evidence="2" id="KW-0479">Metal-binding</keyword>
<reference evidence="5" key="1">
    <citation type="submission" date="2017-02" db="EMBL/GenBank/DDBJ databases">
        <authorList>
            <person name="Regsiter A."/>
            <person name="William W."/>
        </authorList>
    </citation>
    <scope>NUCLEOTIDE SEQUENCE</scope>
    <source>
        <strain evidence="5">BdmA 4</strain>
    </source>
</reference>
<dbReference type="GO" id="GO:0016301">
    <property type="term" value="F:kinase activity"/>
    <property type="evidence" value="ECO:0007669"/>
    <property type="project" value="UniProtKB-KW"/>
</dbReference>
<proteinExistence type="predicted"/>
<dbReference type="Gene3D" id="3.40.1190.20">
    <property type="match status" value="1"/>
</dbReference>
<feature type="domain" description="Carbohydrate kinase PfkB" evidence="4">
    <location>
        <begin position="11"/>
        <end position="291"/>
    </location>
</feature>
<gene>
    <name evidence="5" type="ORF">SPIRO4BDMA_50897</name>
</gene>
<keyword evidence="3 5" id="KW-0418">Kinase</keyword>
<dbReference type="PROSITE" id="PS00583">
    <property type="entry name" value="PFKB_KINASES_1"/>
    <property type="match status" value="1"/>
</dbReference>
<name>A0A3P3XSX5_9SPIR</name>
<organism evidence="5">
    <name type="scientific">uncultured spirochete</name>
    <dbReference type="NCBI Taxonomy" id="156406"/>
    <lineage>
        <taxon>Bacteria</taxon>
        <taxon>Pseudomonadati</taxon>
        <taxon>Spirochaetota</taxon>
        <taxon>Spirochaetia</taxon>
        <taxon>Spirochaetales</taxon>
        <taxon>environmental samples</taxon>
    </lineage>
</organism>
<dbReference type="InterPro" id="IPR002173">
    <property type="entry name" value="Carboh/pur_kinase_PfkB_CS"/>
</dbReference>
<dbReference type="SUPFAM" id="SSF53613">
    <property type="entry name" value="Ribokinase-like"/>
    <property type="match status" value="1"/>
</dbReference>
<dbReference type="AlphaFoldDB" id="A0A3P3XSX5"/>
<keyword evidence="1" id="KW-0808">Transferase</keyword>
<evidence type="ECO:0000256" key="1">
    <source>
        <dbReference type="ARBA" id="ARBA00022679"/>
    </source>
</evidence>
<dbReference type="InterPro" id="IPR029056">
    <property type="entry name" value="Ribokinase-like"/>
</dbReference>
<evidence type="ECO:0000256" key="2">
    <source>
        <dbReference type="ARBA" id="ARBA00022723"/>
    </source>
</evidence>
<evidence type="ECO:0000256" key="3">
    <source>
        <dbReference type="ARBA" id="ARBA00022777"/>
    </source>
</evidence>
<sequence length="367" mass="40104">MLQIDKRIKPYCVVVGGINIDIQAFCHSEYIERDSNPGYIKRSLGGVGRNIAENLVRLGLQTEMITILGDSPGWKKLISHTEHAGIGLGHSPCLPTVPLPTYLCILERDGGLVGAVADMRAIEQMQIDHLEKQKPLLDEAAAIIVDGNIPQTCIEWLAERYNANGDRASFNVNTAHKNRDATKPLLVADPVSSSKAERFKSCFGKFDIAKPNIAEAAVIAGVETKDSLQNIISAMRKASNLPGELYVSMGEKGMEVIEHNSMTNISLPFPKLRPHSINHSGAGDAACAALVWISIYERIIARELKRKPGNLCPQDKAKMALASALYAASSKYSVNPKLNDYRLCETAANCYPELSEIIDDIRHGGEM</sequence>
<dbReference type="EMBL" id="FWDO01000005">
    <property type="protein sequence ID" value="SLM19382.1"/>
    <property type="molecule type" value="Genomic_DNA"/>
</dbReference>
<dbReference type="PANTHER" id="PTHR42909:SF1">
    <property type="entry name" value="CARBOHYDRATE KINASE PFKB DOMAIN-CONTAINING PROTEIN"/>
    <property type="match status" value="1"/>
</dbReference>
<protein>
    <submittedName>
        <fullName evidence="5">Putative Kinase, PfkB family</fullName>
    </submittedName>
</protein>
<dbReference type="GO" id="GO:0005737">
    <property type="term" value="C:cytoplasm"/>
    <property type="evidence" value="ECO:0007669"/>
    <property type="project" value="TreeGrafter"/>
</dbReference>
<accession>A0A3P3XSX5</accession>